<dbReference type="EMBL" id="CP021780">
    <property type="protein sequence ID" value="ASA22108.1"/>
    <property type="molecule type" value="Genomic_DNA"/>
</dbReference>
<sequence>MSMNVHLAKKGHKVRFANRGGWDGEWERAAAVLKEKEIYIINQVDIYQSSTVVYLKGFGDRGFNSVFFELVGVPDYWEIEDLTNDAFAEFVKEKIEGSLRWYTLEQFFITVDDADAEDDRNEWTIIVDAKFSHALLTFYFSKGSGKWNYDILGDDVVRRYETISKGLRPEPPGVYLYDTD</sequence>
<name>A0A2Z2KSH5_9BACL</name>
<evidence type="ECO:0000313" key="2">
    <source>
        <dbReference type="Proteomes" id="UP000249890"/>
    </source>
</evidence>
<dbReference type="OrthoDB" id="2621514at2"/>
<dbReference type="KEGG" id="pdh:B9T62_15770"/>
<dbReference type="AlphaFoldDB" id="A0A2Z2KSH5"/>
<keyword evidence="2" id="KW-1185">Reference proteome</keyword>
<accession>A0A2Z2KSH5</accession>
<dbReference type="Proteomes" id="UP000249890">
    <property type="component" value="Chromosome"/>
</dbReference>
<reference evidence="1 2" key="1">
    <citation type="submission" date="2017-06" db="EMBL/GenBank/DDBJ databases">
        <title>Complete genome sequence of Paenibacillus donghaensis KCTC 13049T isolated from East Sea sediment, South Korea.</title>
        <authorList>
            <person name="Jung B.K."/>
            <person name="Hong S.-J."/>
            <person name="Shin J.-H."/>
        </authorList>
    </citation>
    <scope>NUCLEOTIDE SEQUENCE [LARGE SCALE GENOMIC DNA]</scope>
    <source>
        <strain evidence="1 2">KCTC 13049</strain>
    </source>
</reference>
<gene>
    <name evidence="1" type="ORF">B9T62_15770</name>
</gene>
<dbReference type="RefSeq" id="WP_087916112.1">
    <property type="nucleotide sequence ID" value="NZ_CP021780.1"/>
</dbReference>
<proteinExistence type="predicted"/>
<protein>
    <submittedName>
        <fullName evidence="1">Uncharacterized protein</fullName>
    </submittedName>
</protein>
<evidence type="ECO:0000313" key="1">
    <source>
        <dbReference type="EMBL" id="ASA22108.1"/>
    </source>
</evidence>
<organism evidence="1 2">
    <name type="scientific">Paenibacillus donghaensis</name>
    <dbReference type="NCBI Taxonomy" id="414771"/>
    <lineage>
        <taxon>Bacteria</taxon>
        <taxon>Bacillati</taxon>
        <taxon>Bacillota</taxon>
        <taxon>Bacilli</taxon>
        <taxon>Bacillales</taxon>
        <taxon>Paenibacillaceae</taxon>
        <taxon>Paenibacillus</taxon>
    </lineage>
</organism>